<dbReference type="Pfam" id="PF06527">
    <property type="entry name" value="TniQ"/>
    <property type="match status" value="1"/>
</dbReference>
<comment type="caution">
    <text evidence="2">The sequence shown here is derived from an EMBL/GenBank/DDBJ whole genome shotgun (WGS) entry which is preliminary data.</text>
</comment>
<name>A0ABW5U9Q8_9RHOB</name>
<protein>
    <submittedName>
        <fullName evidence="2">TniQ family protein</fullName>
    </submittedName>
</protein>
<gene>
    <name evidence="2" type="ORF">ACFSUD_19320</name>
</gene>
<dbReference type="EMBL" id="JBHUMP010000047">
    <property type="protein sequence ID" value="MFD2741711.1"/>
    <property type="molecule type" value="Genomic_DNA"/>
</dbReference>
<dbReference type="RefSeq" id="WP_386376138.1">
    <property type="nucleotide sequence ID" value="NZ_JBHUMP010000047.1"/>
</dbReference>
<accession>A0ABW5U9Q8</accession>
<evidence type="ECO:0000313" key="3">
    <source>
        <dbReference type="Proteomes" id="UP001597474"/>
    </source>
</evidence>
<dbReference type="InterPro" id="IPR009492">
    <property type="entry name" value="TniQ"/>
</dbReference>
<proteinExistence type="predicted"/>
<feature type="domain" description="TniQ" evidence="1">
    <location>
        <begin position="9"/>
        <end position="138"/>
    </location>
</feature>
<organism evidence="2 3">
    <name type="scientific">Sulfitobacter aestuarii</name>
    <dbReference type="NCBI Taxonomy" id="2161676"/>
    <lineage>
        <taxon>Bacteria</taxon>
        <taxon>Pseudomonadati</taxon>
        <taxon>Pseudomonadota</taxon>
        <taxon>Alphaproteobacteria</taxon>
        <taxon>Rhodobacterales</taxon>
        <taxon>Roseobacteraceae</taxon>
        <taxon>Sulfitobacter</taxon>
    </lineage>
</organism>
<reference evidence="3" key="1">
    <citation type="journal article" date="2019" name="Int. J. Syst. Evol. Microbiol.">
        <title>The Global Catalogue of Microorganisms (GCM) 10K type strain sequencing project: providing services to taxonomists for standard genome sequencing and annotation.</title>
        <authorList>
            <consortium name="The Broad Institute Genomics Platform"/>
            <consortium name="The Broad Institute Genome Sequencing Center for Infectious Disease"/>
            <person name="Wu L."/>
            <person name="Ma J."/>
        </authorList>
    </citation>
    <scope>NUCLEOTIDE SEQUENCE [LARGE SCALE GENOMIC DNA]</scope>
    <source>
        <strain evidence="3">TISTR 2562</strain>
    </source>
</reference>
<evidence type="ECO:0000259" key="1">
    <source>
        <dbReference type="Pfam" id="PF06527"/>
    </source>
</evidence>
<keyword evidence="3" id="KW-1185">Reference proteome</keyword>
<evidence type="ECO:0000313" key="2">
    <source>
        <dbReference type="EMBL" id="MFD2741711.1"/>
    </source>
</evidence>
<dbReference type="Proteomes" id="UP001597474">
    <property type="component" value="Unassembled WGS sequence"/>
</dbReference>
<sequence>MAKSIPHKRRETVASFVSRTAAAYHVDAATFSADRETSFLAVISGASTALEALDAFSCPIPEDVVAWSPSKEGGAGKMRLFRGHTFPSRILQPPKMRGCPKCLLQDLEGQREDPVTMAMRGHWLVPHVTICLEHNTPLVTLWRESSPAPRFDSAAKLASLVPAIVAGELSLEPRAETSFDT</sequence>